<dbReference type="Pfam" id="PF10727">
    <property type="entry name" value="Rossmann-like"/>
    <property type="match status" value="1"/>
</dbReference>
<protein>
    <submittedName>
        <fullName evidence="3">Putative short-subunit dehydrogenase-like oxidoreductase (DUF2520 family)</fullName>
    </submittedName>
</protein>
<gene>
    <name evidence="3" type="ORF">EDD79_101129</name>
</gene>
<dbReference type="Proteomes" id="UP000295504">
    <property type="component" value="Unassembled WGS sequence"/>
</dbReference>
<organism evidence="3 4">
    <name type="scientific">Serpentinicella alkaliphila</name>
    <dbReference type="NCBI Taxonomy" id="1734049"/>
    <lineage>
        <taxon>Bacteria</taxon>
        <taxon>Bacillati</taxon>
        <taxon>Bacillota</taxon>
        <taxon>Clostridia</taxon>
        <taxon>Peptostreptococcales</taxon>
        <taxon>Natronincolaceae</taxon>
        <taxon>Serpentinicella</taxon>
    </lineage>
</organism>
<proteinExistence type="predicted"/>
<dbReference type="PANTHER" id="PTHR40459:SF1">
    <property type="entry name" value="CONSERVED HYPOTHETICAL ALANINE AND LEUCINE RICH PROTEIN"/>
    <property type="match status" value="1"/>
</dbReference>
<evidence type="ECO:0000313" key="3">
    <source>
        <dbReference type="EMBL" id="TCQ03066.1"/>
    </source>
</evidence>
<dbReference type="InterPro" id="IPR008927">
    <property type="entry name" value="6-PGluconate_DH-like_C_sf"/>
</dbReference>
<dbReference type="OrthoDB" id="9810755at2"/>
<dbReference type="EMBL" id="SLYC01000011">
    <property type="protein sequence ID" value="TCQ03066.1"/>
    <property type="molecule type" value="Genomic_DNA"/>
</dbReference>
<comment type="caution">
    <text evidence="3">The sequence shown here is derived from an EMBL/GenBank/DDBJ whole genome shotgun (WGS) entry which is preliminary data.</text>
</comment>
<dbReference type="InterPro" id="IPR037108">
    <property type="entry name" value="TM1727-like_C_sf"/>
</dbReference>
<dbReference type="AlphaFoldDB" id="A0A4R2TJT9"/>
<reference evidence="3 4" key="1">
    <citation type="submission" date="2019-03" db="EMBL/GenBank/DDBJ databases">
        <title>Genomic Encyclopedia of Type Strains, Phase IV (KMG-IV): sequencing the most valuable type-strain genomes for metagenomic binning, comparative biology and taxonomic classification.</title>
        <authorList>
            <person name="Goeker M."/>
        </authorList>
    </citation>
    <scope>NUCLEOTIDE SEQUENCE [LARGE SCALE GENOMIC DNA]</scope>
    <source>
        <strain evidence="3 4">DSM 100013</strain>
    </source>
</reference>
<feature type="domain" description="Putative oxidoreductase/dehydrogenase Rossmann-like" evidence="1">
    <location>
        <begin position="3"/>
        <end position="117"/>
    </location>
</feature>
<dbReference type="RefSeq" id="WP_132848135.1">
    <property type="nucleotide sequence ID" value="NZ_CP058648.1"/>
</dbReference>
<feature type="domain" description="DUF2520" evidence="2">
    <location>
        <begin position="134"/>
        <end position="263"/>
    </location>
</feature>
<dbReference type="InterPro" id="IPR036291">
    <property type="entry name" value="NAD(P)-bd_dom_sf"/>
</dbReference>
<dbReference type="Pfam" id="PF10728">
    <property type="entry name" value="DUF2520"/>
    <property type="match status" value="1"/>
</dbReference>
<evidence type="ECO:0000313" key="4">
    <source>
        <dbReference type="Proteomes" id="UP000295504"/>
    </source>
</evidence>
<dbReference type="Gene3D" id="1.10.1040.20">
    <property type="entry name" value="ProC-like, C-terminal domain"/>
    <property type="match status" value="1"/>
</dbReference>
<dbReference type="InterPro" id="IPR018931">
    <property type="entry name" value="DUF2520"/>
</dbReference>
<sequence length="288" mass="31453">MVIGFVGAGKVAKSFGKYLAKNEISVRGYYSRSLSSAQEAAELTNSVAFDSVKNLIKECELVFITTPDDAIEEVCNHIAKDVGFKKGQIVAHMSGAASSNILKSARDQECFTYSIHPLQAFADVNKAVEDLNKTPFGIEGDEGKLNDVINLIQKCGNEYFIISKEDKVLYHAAACIVSNYLVTLMDVGVSFMKAVGIDEKKGFEALYPLVSGSLQNVRKLGAASALTGPIARGDLKTVEHHLEEIENKLPELLKIYSVLGKATVDLASKEKIKDIKTIEKMKNIWKEG</sequence>
<keyword evidence="4" id="KW-1185">Reference proteome</keyword>
<accession>A0A4R2TJT9</accession>
<dbReference type="PANTHER" id="PTHR40459">
    <property type="entry name" value="CONSERVED HYPOTHETICAL ALANINE AND LEUCINE RICH PROTEIN"/>
    <property type="match status" value="1"/>
</dbReference>
<name>A0A4R2TJT9_9FIRM</name>
<dbReference type="SUPFAM" id="SSF51735">
    <property type="entry name" value="NAD(P)-binding Rossmann-fold domains"/>
    <property type="match status" value="1"/>
</dbReference>
<evidence type="ECO:0000259" key="1">
    <source>
        <dbReference type="Pfam" id="PF10727"/>
    </source>
</evidence>
<dbReference type="SUPFAM" id="SSF48179">
    <property type="entry name" value="6-phosphogluconate dehydrogenase C-terminal domain-like"/>
    <property type="match status" value="1"/>
</dbReference>
<dbReference type="Gene3D" id="3.40.50.720">
    <property type="entry name" value="NAD(P)-binding Rossmann-like Domain"/>
    <property type="match status" value="1"/>
</dbReference>
<dbReference type="InterPro" id="IPR019665">
    <property type="entry name" value="OxRdtase/DH_put_Rossmann_dom"/>
</dbReference>
<evidence type="ECO:0000259" key="2">
    <source>
        <dbReference type="Pfam" id="PF10728"/>
    </source>
</evidence>